<feature type="transmembrane region" description="Helical" evidence="6">
    <location>
        <begin position="152"/>
        <end position="169"/>
    </location>
</feature>
<name>A0A5J6L1D2_9MICO</name>
<comment type="subcellular location">
    <subcellularLocation>
        <location evidence="1">Cell membrane</location>
        <topology evidence="1">Multi-pass membrane protein</topology>
    </subcellularLocation>
</comment>
<feature type="transmembrane region" description="Helical" evidence="6">
    <location>
        <begin position="276"/>
        <end position="294"/>
    </location>
</feature>
<dbReference type="RefSeq" id="WP_150923861.1">
    <property type="nucleotide sequence ID" value="NZ_CP044232.1"/>
</dbReference>
<feature type="transmembrane region" description="Helical" evidence="6">
    <location>
        <begin position="93"/>
        <end position="115"/>
    </location>
</feature>
<dbReference type="PANTHER" id="PTHR43370">
    <property type="entry name" value="SUGAR ABC TRANSPORTER INTEGRAL MEMBRANE PROTEIN-RELATED"/>
    <property type="match status" value="1"/>
</dbReference>
<feature type="transmembrane region" description="Helical" evidence="6">
    <location>
        <begin position="233"/>
        <end position="256"/>
    </location>
</feature>
<dbReference type="GO" id="GO:0005886">
    <property type="term" value="C:plasma membrane"/>
    <property type="evidence" value="ECO:0007669"/>
    <property type="project" value="UniProtKB-SubCell"/>
</dbReference>
<feature type="transmembrane region" description="Helical" evidence="6">
    <location>
        <begin position="200"/>
        <end position="221"/>
    </location>
</feature>
<evidence type="ECO:0000256" key="4">
    <source>
        <dbReference type="ARBA" id="ARBA00022989"/>
    </source>
</evidence>
<evidence type="ECO:0000256" key="1">
    <source>
        <dbReference type="ARBA" id="ARBA00004651"/>
    </source>
</evidence>
<feature type="transmembrane region" description="Helical" evidence="6">
    <location>
        <begin position="64"/>
        <end position="86"/>
    </location>
</feature>
<keyword evidence="4 6" id="KW-1133">Transmembrane helix</keyword>
<dbReference type="EMBL" id="CP044232">
    <property type="protein sequence ID" value="QEW02270.1"/>
    <property type="molecule type" value="Genomic_DNA"/>
</dbReference>
<evidence type="ECO:0000313" key="7">
    <source>
        <dbReference type="EMBL" id="QEW02270.1"/>
    </source>
</evidence>
<dbReference type="Pfam" id="PF02653">
    <property type="entry name" value="BPD_transp_2"/>
    <property type="match status" value="1"/>
</dbReference>
<proteinExistence type="predicted"/>
<protein>
    <submittedName>
        <fullName evidence="7">ABC transporter permease</fullName>
    </submittedName>
</protein>
<evidence type="ECO:0000256" key="3">
    <source>
        <dbReference type="ARBA" id="ARBA00022692"/>
    </source>
</evidence>
<keyword evidence="2" id="KW-1003">Cell membrane</keyword>
<evidence type="ECO:0000256" key="2">
    <source>
        <dbReference type="ARBA" id="ARBA00022475"/>
    </source>
</evidence>
<sequence>MTMDVVTWSLFIAAVLRVATPILLAAVGGLISEIGGVPNITLEGSMLSGACAGALTAGLTGSPWLGLIAAVVAGVVPGLILGVLTIEFKADPIVVGIGVNLLAAGATTFAVYTLLGDKSGTSSLGRTELPSVDVPAAEGVPFLGNVLFGQHILTYFAFLAWGVIAFLLARSRYGMHVRAVGSNPLAAQSVGISVRRTQYSVVIIAGALCGIGGAFLSMGYVSSFLRDMTAGRGFIAVAAIFLGGMRPVGVLLAALAFGFFEALSIRLGNFDVPSQLVQAIPYAATLVGLGIFAYRDVRRRRTALYGPAPRRRRQRQPQLAR</sequence>
<keyword evidence="8" id="KW-1185">Reference proteome</keyword>
<evidence type="ECO:0000313" key="8">
    <source>
        <dbReference type="Proteomes" id="UP000325516"/>
    </source>
</evidence>
<dbReference type="AlphaFoldDB" id="A0A5J6L1D2"/>
<dbReference type="Proteomes" id="UP000325516">
    <property type="component" value="Chromosome"/>
</dbReference>
<dbReference type="InterPro" id="IPR001851">
    <property type="entry name" value="ABC_transp_permease"/>
</dbReference>
<dbReference type="GO" id="GO:0022857">
    <property type="term" value="F:transmembrane transporter activity"/>
    <property type="evidence" value="ECO:0007669"/>
    <property type="project" value="InterPro"/>
</dbReference>
<accession>A0A5J6L1D2</accession>
<reference evidence="8" key="1">
    <citation type="submission" date="2019-09" db="EMBL/GenBank/DDBJ databases">
        <title>Mumia zhuanghuii sp. nov. isolated from the intestinal contents of plateau pika (Ochotona curzoniae) in the Qinghai-Tibet plateau of China.</title>
        <authorList>
            <person name="Tian Z."/>
        </authorList>
    </citation>
    <scope>NUCLEOTIDE SEQUENCE [LARGE SCALE GENOMIC DNA]</scope>
    <source>
        <strain evidence="8">L-031</strain>
    </source>
</reference>
<keyword evidence="3 6" id="KW-0812">Transmembrane</keyword>
<dbReference type="PANTHER" id="PTHR43370:SF2">
    <property type="entry name" value="ABC TRANSPORTER PERMEASE PROTEIN"/>
    <property type="match status" value="1"/>
</dbReference>
<evidence type="ECO:0000256" key="5">
    <source>
        <dbReference type="ARBA" id="ARBA00023136"/>
    </source>
</evidence>
<organism evidence="7 8">
    <name type="scientific">Microbacterium lushaniae</name>
    <dbReference type="NCBI Taxonomy" id="2614639"/>
    <lineage>
        <taxon>Bacteria</taxon>
        <taxon>Bacillati</taxon>
        <taxon>Actinomycetota</taxon>
        <taxon>Actinomycetes</taxon>
        <taxon>Micrococcales</taxon>
        <taxon>Microbacteriaceae</taxon>
        <taxon>Microbacterium</taxon>
    </lineage>
</organism>
<evidence type="ECO:0000256" key="6">
    <source>
        <dbReference type="SAM" id="Phobius"/>
    </source>
</evidence>
<dbReference type="KEGG" id="mlz:F6J85_03595"/>
<dbReference type="CDD" id="cd06580">
    <property type="entry name" value="TM_PBP1_transp_TpRbsC_like"/>
    <property type="match status" value="1"/>
</dbReference>
<gene>
    <name evidence="7" type="ORF">F6J85_03595</name>
</gene>
<keyword evidence="5 6" id="KW-0472">Membrane</keyword>